<accession>A0ABS5J9E0</accession>
<reference evidence="3 4" key="1">
    <citation type="submission" date="2021-04" db="EMBL/GenBank/DDBJ databases">
        <title>Chitinophaga sp. nov., isolated from the rhizosphere soil.</title>
        <authorList>
            <person name="He S."/>
        </authorList>
    </citation>
    <scope>NUCLEOTIDE SEQUENCE [LARGE SCALE GENOMIC DNA]</scope>
    <source>
        <strain evidence="3 4">2R12</strain>
    </source>
</reference>
<evidence type="ECO:0000256" key="1">
    <source>
        <dbReference type="SAM" id="Phobius"/>
    </source>
</evidence>
<feature type="transmembrane region" description="Helical" evidence="1">
    <location>
        <begin position="60"/>
        <end position="80"/>
    </location>
</feature>
<feature type="transmembrane region" description="Helical" evidence="1">
    <location>
        <begin position="20"/>
        <end position="40"/>
    </location>
</feature>
<gene>
    <name evidence="3" type="ORF">KE626_31160</name>
</gene>
<protein>
    <submittedName>
        <fullName evidence="3">Gldg family protein</fullName>
    </submittedName>
</protein>
<comment type="caution">
    <text evidence="3">The sequence shown here is derived from an EMBL/GenBank/DDBJ whole genome shotgun (WGS) entry which is preliminary data.</text>
</comment>
<dbReference type="Pfam" id="PF09822">
    <property type="entry name" value="ABC_transp_aux"/>
    <property type="match status" value="1"/>
</dbReference>
<feature type="transmembrane region" description="Helical" evidence="1">
    <location>
        <begin position="217"/>
        <end position="242"/>
    </location>
</feature>
<dbReference type="Pfam" id="PF12679">
    <property type="entry name" value="ABC2_membrane_2"/>
    <property type="match status" value="1"/>
</dbReference>
<keyword evidence="1" id="KW-0812">Transmembrane</keyword>
<feature type="transmembrane region" description="Helical" evidence="1">
    <location>
        <begin position="743"/>
        <end position="761"/>
    </location>
</feature>
<feature type="transmembrane region" description="Helical" evidence="1">
    <location>
        <begin position="146"/>
        <end position="165"/>
    </location>
</feature>
<evidence type="ECO:0000313" key="4">
    <source>
        <dbReference type="Proteomes" id="UP000676386"/>
    </source>
</evidence>
<keyword evidence="1" id="KW-0472">Membrane</keyword>
<evidence type="ECO:0000259" key="2">
    <source>
        <dbReference type="Pfam" id="PF09822"/>
    </source>
</evidence>
<organism evidence="3 4">
    <name type="scientific">Chitinophaga hostae</name>
    <dbReference type="NCBI Taxonomy" id="2831022"/>
    <lineage>
        <taxon>Bacteria</taxon>
        <taxon>Pseudomonadati</taxon>
        <taxon>Bacteroidota</taxon>
        <taxon>Chitinophagia</taxon>
        <taxon>Chitinophagales</taxon>
        <taxon>Chitinophagaceae</taxon>
        <taxon>Chitinophaga</taxon>
    </lineage>
</organism>
<dbReference type="SUPFAM" id="SSF52317">
    <property type="entry name" value="Class I glutamine amidotransferase-like"/>
    <property type="match status" value="1"/>
</dbReference>
<sequence>MKTIFRIAKTELRTLFYSPIAWFLMIVFLIQCGVTYLGTVEAVAREQEAGGKFFGSVVEYVFLSNQGMLGGVLRNLYLYIPLLTMGLISRETSSGTIKLLYSSPIRVREIVFGKFLAMMIYSLLLVAILAVFVGSAMFQVKSPDTGLLMSSLLGVYLLLCAYSAIGLFMSCLTTYQVVAAVCTFVMIGLLSYVGSLWQDIAFVRNLTYFLSISGRTGKMLVGLITTKDVIYFLAIVYLFLGLSIYKIKAGMESKPPMVKAGRYVFVVVSTLVIGYFSSVPSLVGYYDATRAKERTLTPNAQKIIKELGDEPLEVTAYNNLLGRHWDLGSPESYNQNLARWEPYTRFKHNIELKTVLYYDSSYENPGMFRYYPGKTLEQVAKQYADSKDLTMDLFKTPAEIRKMVDLKPELNRYVMQLKYKGRTTFLRVFDDNRQWPGETEVSAAFKRLLQAKMPKIIFLTGHLERNINKLGDREYKVLTNLTTFRNSLLNQGFDVDTLSLDAQEIPAGISALVLADPKVALTAANMQKLQQYVNNGGNLLVAGEPGKQSILNPFLRQLGVQLMDGILVQTSKDLQPELVSPYLTATAASFYPALIHAHHDSAMVSMPRVTALSYADTGAFSIKPLLVTNIKTCWLKKDNLVTDSAEIVFSPENGDEQKTFATAVSLTRKVNNKEQRIVVTGDADFMANAELQRFNMRAANFVFNTALFSWLSYGEYPIDSTRPKPEDTAVLLTKAQVKFLRIIYLWVLPGVLLAFGAILLIRRKRK</sequence>
<feature type="domain" description="ABC-type uncharacterised transport system" evidence="2">
    <location>
        <begin position="454"/>
        <end position="694"/>
    </location>
</feature>
<evidence type="ECO:0000313" key="3">
    <source>
        <dbReference type="EMBL" id="MBS0031833.1"/>
    </source>
</evidence>
<dbReference type="InterPro" id="IPR029062">
    <property type="entry name" value="Class_I_gatase-like"/>
</dbReference>
<keyword evidence="1" id="KW-1133">Transmembrane helix</keyword>
<dbReference type="RefSeq" id="WP_211976994.1">
    <property type="nucleotide sequence ID" value="NZ_CBFHAM010000012.1"/>
</dbReference>
<feature type="transmembrane region" description="Helical" evidence="1">
    <location>
        <begin position="263"/>
        <end position="286"/>
    </location>
</feature>
<proteinExistence type="predicted"/>
<dbReference type="InterPro" id="IPR019196">
    <property type="entry name" value="ABC_transp_unknown"/>
</dbReference>
<keyword evidence="4" id="KW-1185">Reference proteome</keyword>
<feature type="transmembrane region" description="Helical" evidence="1">
    <location>
        <begin position="177"/>
        <end position="197"/>
    </location>
</feature>
<dbReference type="EMBL" id="JAGTXB010000025">
    <property type="protein sequence ID" value="MBS0031833.1"/>
    <property type="molecule type" value="Genomic_DNA"/>
</dbReference>
<feature type="transmembrane region" description="Helical" evidence="1">
    <location>
        <begin position="115"/>
        <end position="140"/>
    </location>
</feature>
<dbReference type="Proteomes" id="UP000676386">
    <property type="component" value="Unassembled WGS sequence"/>
</dbReference>
<name>A0ABS5J9E0_9BACT</name>